<dbReference type="Proteomes" id="UP001634394">
    <property type="component" value="Unassembled WGS sequence"/>
</dbReference>
<name>A0ABD3VQG7_SINWO</name>
<comment type="caution">
    <text evidence="2">The sequence shown here is derived from an EMBL/GenBank/DDBJ whole genome shotgun (WGS) entry which is preliminary data.</text>
</comment>
<sequence>MLFKEQGVADSPSSGLTSTEEPNMKIHESRMLTSLFNPGDMNLYIRDTNMLQLQSASETFTKNSRQNSILQNSFINKSFGPKNMLHPSEIANKTQFKVHNDILHLPKLSGGPSVTTMLNSNCNKYTANMDLFQHSKPLGIKENIGNLVFEHYMRETKTNDASTNVLQGRVISVPIPLTDIHLFNNLQENGNSGGVLISKLIRPTENRLHQHVSSPAKIAWSIREHFTSTKYPQWSTGMKQNISQDNQKPSNLHKNEPTKTVNNESIVTVSDSNHSSEPNDINKTTETNLPENQMLQTNNHLTTTVKTKENEILPQNPTEKQGTNKQTKHKVTKMPPADAEFEESEVESV</sequence>
<organism evidence="2 3">
    <name type="scientific">Sinanodonta woodiana</name>
    <name type="common">Chinese pond mussel</name>
    <name type="synonym">Anodonta woodiana</name>
    <dbReference type="NCBI Taxonomy" id="1069815"/>
    <lineage>
        <taxon>Eukaryota</taxon>
        <taxon>Metazoa</taxon>
        <taxon>Spiralia</taxon>
        <taxon>Lophotrochozoa</taxon>
        <taxon>Mollusca</taxon>
        <taxon>Bivalvia</taxon>
        <taxon>Autobranchia</taxon>
        <taxon>Heteroconchia</taxon>
        <taxon>Palaeoheterodonta</taxon>
        <taxon>Unionida</taxon>
        <taxon>Unionoidea</taxon>
        <taxon>Unionidae</taxon>
        <taxon>Unioninae</taxon>
        <taxon>Sinanodonta</taxon>
    </lineage>
</organism>
<feature type="region of interest" description="Disordered" evidence="1">
    <location>
        <begin position="308"/>
        <end position="349"/>
    </location>
</feature>
<dbReference type="EMBL" id="JBJQND010000010">
    <property type="protein sequence ID" value="KAL3863837.1"/>
    <property type="molecule type" value="Genomic_DNA"/>
</dbReference>
<proteinExistence type="predicted"/>
<evidence type="ECO:0000313" key="2">
    <source>
        <dbReference type="EMBL" id="KAL3863837.1"/>
    </source>
</evidence>
<reference evidence="2 3" key="1">
    <citation type="submission" date="2024-11" db="EMBL/GenBank/DDBJ databases">
        <title>Chromosome-level genome assembly of the freshwater bivalve Anodonta woodiana.</title>
        <authorList>
            <person name="Chen X."/>
        </authorList>
    </citation>
    <scope>NUCLEOTIDE SEQUENCE [LARGE SCALE GENOMIC DNA]</scope>
    <source>
        <strain evidence="2">MN2024</strain>
        <tissue evidence="2">Gills</tissue>
    </source>
</reference>
<protein>
    <submittedName>
        <fullName evidence="2">Uncharacterized protein</fullName>
    </submittedName>
</protein>
<gene>
    <name evidence="2" type="ORF">ACJMK2_005565</name>
</gene>
<evidence type="ECO:0000313" key="3">
    <source>
        <dbReference type="Proteomes" id="UP001634394"/>
    </source>
</evidence>
<feature type="compositionally biased region" description="Polar residues" evidence="1">
    <location>
        <begin position="313"/>
        <end position="325"/>
    </location>
</feature>
<evidence type="ECO:0000256" key="1">
    <source>
        <dbReference type="SAM" id="MobiDB-lite"/>
    </source>
</evidence>
<keyword evidence="3" id="KW-1185">Reference proteome</keyword>
<feature type="compositionally biased region" description="Acidic residues" evidence="1">
    <location>
        <begin position="339"/>
        <end position="349"/>
    </location>
</feature>
<accession>A0ABD3VQG7</accession>
<feature type="region of interest" description="Disordered" evidence="1">
    <location>
        <begin position="1"/>
        <end position="23"/>
    </location>
</feature>
<dbReference type="AlphaFoldDB" id="A0ABD3VQG7"/>
<feature type="region of interest" description="Disordered" evidence="1">
    <location>
        <begin position="240"/>
        <end position="294"/>
    </location>
</feature>
<feature type="compositionally biased region" description="Polar residues" evidence="1">
    <location>
        <begin position="11"/>
        <end position="21"/>
    </location>
</feature>